<sequence>MSTAPEPGLAPEHLRTIRYQGEPVRLVVDGHEFRVRARAEEPGTYDFDWLTGPHDYGFGLSGAAGFTMSPAEMTEAARDFLAQIDPATGYLAE</sequence>
<protein>
    <submittedName>
        <fullName evidence="1">Uncharacterized protein</fullName>
    </submittedName>
</protein>
<name>A0A1C6RIB3_9ACTN</name>
<proteinExistence type="predicted"/>
<evidence type="ECO:0000313" key="1">
    <source>
        <dbReference type="EMBL" id="SCL16904.1"/>
    </source>
</evidence>
<keyword evidence="2" id="KW-1185">Reference proteome</keyword>
<evidence type="ECO:0000313" key="2">
    <source>
        <dbReference type="Proteomes" id="UP000198906"/>
    </source>
</evidence>
<organism evidence="1 2">
    <name type="scientific">Micromonospora inyonensis</name>
    <dbReference type="NCBI Taxonomy" id="47866"/>
    <lineage>
        <taxon>Bacteria</taxon>
        <taxon>Bacillati</taxon>
        <taxon>Actinomycetota</taxon>
        <taxon>Actinomycetes</taxon>
        <taxon>Micromonosporales</taxon>
        <taxon>Micromonosporaceae</taxon>
        <taxon>Micromonospora</taxon>
    </lineage>
</organism>
<gene>
    <name evidence="1" type="ORF">GA0074694_1815</name>
</gene>
<dbReference type="AlphaFoldDB" id="A0A1C6RIB3"/>
<dbReference type="EMBL" id="FMHU01000001">
    <property type="protein sequence ID" value="SCL16904.1"/>
    <property type="molecule type" value="Genomic_DNA"/>
</dbReference>
<accession>A0A1C6RIB3</accession>
<reference evidence="2" key="1">
    <citation type="submission" date="2016-06" db="EMBL/GenBank/DDBJ databases">
        <authorList>
            <person name="Varghese N."/>
        </authorList>
    </citation>
    <scope>NUCLEOTIDE SEQUENCE [LARGE SCALE GENOMIC DNA]</scope>
    <source>
        <strain evidence="2">DSM 46123</strain>
    </source>
</reference>
<dbReference type="RefSeq" id="WP_218105651.1">
    <property type="nucleotide sequence ID" value="NZ_FMHU01000001.1"/>
</dbReference>
<dbReference type="Proteomes" id="UP000198906">
    <property type="component" value="Unassembled WGS sequence"/>
</dbReference>